<evidence type="ECO:0000256" key="6">
    <source>
        <dbReference type="SAM" id="Phobius"/>
    </source>
</evidence>
<feature type="region of interest" description="Disordered" evidence="5">
    <location>
        <begin position="294"/>
        <end position="332"/>
    </location>
</feature>
<feature type="compositionally biased region" description="Low complexity" evidence="5">
    <location>
        <begin position="373"/>
        <end position="383"/>
    </location>
</feature>
<evidence type="ECO:0000256" key="4">
    <source>
        <dbReference type="ARBA" id="ARBA00023136"/>
    </source>
</evidence>
<keyword evidence="2 6" id="KW-0812">Transmembrane</keyword>
<evidence type="ECO:0000256" key="5">
    <source>
        <dbReference type="SAM" id="MobiDB-lite"/>
    </source>
</evidence>
<dbReference type="PANTHER" id="PTHR15549:SF30">
    <property type="entry name" value="MID2 DOMAIN-CONTAINING PROTEIN"/>
    <property type="match status" value="1"/>
</dbReference>
<dbReference type="PANTHER" id="PTHR15549">
    <property type="entry name" value="PAIRED IMMUNOGLOBULIN-LIKE TYPE 2 RECEPTOR"/>
    <property type="match status" value="1"/>
</dbReference>
<feature type="transmembrane region" description="Helical" evidence="6">
    <location>
        <begin position="338"/>
        <end position="362"/>
    </location>
</feature>
<keyword evidence="4 6" id="KW-0472">Membrane</keyword>
<evidence type="ECO:0000313" key="9">
    <source>
        <dbReference type="Proteomes" id="UP001521184"/>
    </source>
</evidence>
<comment type="subcellular location">
    <subcellularLocation>
        <location evidence="1">Membrane</location>
        <topology evidence="1">Single-pass membrane protein</topology>
    </subcellularLocation>
</comment>
<keyword evidence="3 6" id="KW-1133">Transmembrane helix</keyword>
<evidence type="ECO:0000313" key="8">
    <source>
        <dbReference type="EMBL" id="KAL1649253.1"/>
    </source>
</evidence>
<comment type="caution">
    <text evidence="8">The sequence shown here is derived from an EMBL/GenBank/DDBJ whole genome shotgun (WGS) entry which is preliminary data.</text>
</comment>
<evidence type="ECO:0000256" key="3">
    <source>
        <dbReference type="ARBA" id="ARBA00022989"/>
    </source>
</evidence>
<name>A0ABR3U1R4_9PEZI</name>
<feature type="compositionally biased region" description="Pro residues" evidence="5">
    <location>
        <begin position="505"/>
        <end position="517"/>
    </location>
</feature>
<dbReference type="InterPro" id="IPR051694">
    <property type="entry name" value="Immunoregulatory_rcpt-like"/>
</dbReference>
<proteinExistence type="predicted"/>
<feature type="chain" id="PRO_5047522744" evidence="7">
    <location>
        <begin position="21"/>
        <end position="517"/>
    </location>
</feature>
<evidence type="ECO:0000256" key="2">
    <source>
        <dbReference type="ARBA" id="ARBA00022692"/>
    </source>
</evidence>
<accession>A0ABR3U1R4</accession>
<evidence type="ECO:0000256" key="1">
    <source>
        <dbReference type="ARBA" id="ARBA00004167"/>
    </source>
</evidence>
<dbReference type="Proteomes" id="UP001521184">
    <property type="component" value="Unassembled WGS sequence"/>
</dbReference>
<keyword evidence="7" id="KW-0732">Signal</keyword>
<reference evidence="8 9" key="1">
    <citation type="journal article" date="2023" name="Plant Dis.">
        <title>First Report of Diplodia intermedia Causing Canker and Dieback Diseases on Apple Trees in Canada.</title>
        <authorList>
            <person name="Ellouze W."/>
            <person name="Ilyukhin E."/>
            <person name="Sulman M."/>
            <person name="Ali S."/>
        </authorList>
    </citation>
    <scope>NUCLEOTIDE SEQUENCE [LARGE SCALE GENOMIC DNA]</scope>
    <source>
        <strain evidence="8 9">M45-28</strain>
    </source>
</reference>
<keyword evidence="9" id="KW-1185">Reference proteome</keyword>
<organism evidence="8 9">
    <name type="scientific">Diplodia intermedia</name>
    <dbReference type="NCBI Taxonomy" id="856260"/>
    <lineage>
        <taxon>Eukaryota</taxon>
        <taxon>Fungi</taxon>
        <taxon>Dikarya</taxon>
        <taxon>Ascomycota</taxon>
        <taxon>Pezizomycotina</taxon>
        <taxon>Dothideomycetes</taxon>
        <taxon>Dothideomycetes incertae sedis</taxon>
        <taxon>Botryosphaeriales</taxon>
        <taxon>Botryosphaeriaceae</taxon>
        <taxon>Diplodia</taxon>
    </lineage>
</organism>
<evidence type="ECO:0000256" key="7">
    <source>
        <dbReference type="SAM" id="SignalP"/>
    </source>
</evidence>
<dbReference type="EMBL" id="JAKEKT020000007">
    <property type="protein sequence ID" value="KAL1649253.1"/>
    <property type="molecule type" value="Genomic_DNA"/>
</dbReference>
<dbReference type="SUPFAM" id="SSF52058">
    <property type="entry name" value="L domain-like"/>
    <property type="match status" value="1"/>
</dbReference>
<feature type="signal peptide" evidence="7">
    <location>
        <begin position="1"/>
        <end position="20"/>
    </location>
</feature>
<gene>
    <name evidence="8" type="primary">ecm33_1</name>
    <name evidence="8" type="ORF">SLS58_001828</name>
</gene>
<protein>
    <submittedName>
        <fullName evidence="8">Cell wall protein Ecm33</fullName>
    </submittedName>
</protein>
<feature type="region of interest" description="Disordered" evidence="5">
    <location>
        <begin position="371"/>
        <end position="517"/>
    </location>
</feature>
<sequence length="517" mass="54336">MRTQAWTLALQALLVGRALADDCSTTVTITTTAPAMASCSTFSGDVVIASTFSGELNLTSVETIAGRVIATGVPNLEAIRMPAIVSVEGVEVSDAPKFNTFDFALNSNADHASLGDIDFSHLASFPGFTFQYVGGISNLTYNNVSSDYLWFSWEASNVAMGDVVLTNNALLENVSIPFASGDEISVTSNDVMGYVGFDYMSEIAAATITANPSMTQVWFPSLTAVAGDFILHASHDVYLDLNSTWSFDEDVVVNGTVTVTYDADAGDEYKCAEITPGVLTVTCNGQVLSATSTDAGGTSATAGAGNGAASTRATSNHSATASSSTSSSSSGLTTTVKIGVGIGVALGVIGIVAIISAILLLLRMRKKRAVSRDGTTTGAPDQGQQGGGAGLGEQKLPPPYAQLWRGRSTKKHGSGYAEPMMPGHDGQGVPMQQYHHHQQQGPQELHGSQDVPAHELESPRLDPVGFAPMMAQGQQQQQQPQHPPVEMEGDQNWRRSELMAEPVVPQSPPQSPPQQQH</sequence>